<feature type="signal peptide" evidence="1">
    <location>
        <begin position="1"/>
        <end position="24"/>
    </location>
</feature>
<name>A0ABD3CEM3_9LAMI</name>
<evidence type="ECO:0000313" key="3">
    <source>
        <dbReference type="Proteomes" id="UP001632038"/>
    </source>
</evidence>
<evidence type="ECO:0000313" key="2">
    <source>
        <dbReference type="EMBL" id="KAL3627739.1"/>
    </source>
</evidence>
<accession>A0ABD3CEM3</accession>
<comment type="caution">
    <text evidence="2">The sequence shown here is derived from an EMBL/GenBank/DDBJ whole genome shotgun (WGS) entry which is preliminary data.</text>
</comment>
<reference evidence="3" key="1">
    <citation type="journal article" date="2024" name="IScience">
        <title>Strigolactones Initiate the Formation of Haustorium-like Structures in Castilleja.</title>
        <authorList>
            <person name="Buerger M."/>
            <person name="Peterson D."/>
            <person name="Chory J."/>
        </authorList>
    </citation>
    <scope>NUCLEOTIDE SEQUENCE [LARGE SCALE GENOMIC DNA]</scope>
</reference>
<dbReference type="EMBL" id="JAVIJP010000039">
    <property type="protein sequence ID" value="KAL3627739.1"/>
    <property type="molecule type" value="Genomic_DNA"/>
</dbReference>
<evidence type="ECO:0000256" key="1">
    <source>
        <dbReference type="SAM" id="SignalP"/>
    </source>
</evidence>
<sequence>MTNTMMKVIIFVLLLDISQTFVSACFIEKTIHVHITNDLPLDTTPLRLHCRSDDLGYQTLFDMLKATPTHHYWSVRDAGIYYYDPNEKRFIRKYIWKIVQARVL</sequence>
<protein>
    <recommendedName>
        <fullName evidence="4">S-protein homolog</fullName>
    </recommendedName>
</protein>
<dbReference type="AlphaFoldDB" id="A0ABD3CEM3"/>
<organism evidence="2 3">
    <name type="scientific">Castilleja foliolosa</name>
    <dbReference type="NCBI Taxonomy" id="1961234"/>
    <lineage>
        <taxon>Eukaryota</taxon>
        <taxon>Viridiplantae</taxon>
        <taxon>Streptophyta</taxon>
        <taxon>Embryophyta</taxon>
        <taxon>Tracheophyta</taxon>
        <taxon>Spermatophyta</taxon>
        <taxon>Magnoliopsida</taxon>
        <taxon>eudicotyledons</taxon>
        <taxon>Gunneridae</taxon>
        <taxon>Pentapetalae</taxon>
        <taxon>asterids</taxon>
        <taxon>lamiids</taxon>
        <taxon>Lamiales</taxon>
        <taxon>Orobanchaceae</taxon>
        <taxon>Pedicularideae</taxon>
        <taxon>Castillejinae</taxon>
        <taxon>Castilleja</taxon>
    </lineage>
</organism>
<gene>
    <name evidence="2" type="ORF">CASFOL_029102</name>
</gene>
<keyword evidence="3" id="KW-1185">Reference proteome</keyword>
<evidence type="ECO:0008006" key="4">
    <source>
        <dbReference type="Google" id="ProtNLM"/>
    </source>
</evidence>
<dbReference type="Proteomes" id="UP001632038">
    <property type="component" value="Unassembled WGS sequence"/>
</dbReference>
<feature type="chain" id="PRO_5044755982" description="S-protein homolog" evidence="1">
    <location>
        <begin position="25"/>
        <end position="104"/>
    </location>
</feature>
<keyword evidence="1" id="KW-0732">Signal</keyword>
<proteinExistence type="predicted"/>